<feature type="transmembrane region" description="Helical" evidence="7">
    <location>
        <begin position="84"/>
        <end position="111"/>
    </location>
</feature>
<feature type="domain" description="Major facilitator superfamily (MFS) profile" evidence="8">
    <location>
        <begin position="1"/>
        <end position="396"/>
    </location>
</feature>
<evidence type="ECO:0000256" key="3">
    <source>
        <dbReference type="ARBA" id="ARBA00022475"/>
    </source>
</evidence>
<keyword evidence="5 7" id="KW-1133">Transmembrane helix</keyword>
<protein>
    <submittedName>
        <fullName evidence="9">MFS transporter</fullName>
    </submittedName>
</protein>
<keyword evidence="10" id="KW-1185">Reference proteome</keyword>
<name>A0ABP7GM68_9MICO</name>
<feature type="transmembrane region" description="Helical" evidence="7">
    <location>
        <begin position="256"/>
        <end position="276"/>
    </location>
</feature>
<evidence type="ECO:0000259" key="8">
    <source>
        <dbReference type="PROSITE" id="PS50850"/>
    </source>
</evidence>
<dbReference type="InterPro" id="IPR022324">
    <property type="entry name" value="Bacilysin_exporter_BacE_put"/>
</dbReference>
<comment type="caution">
    <text evidence="9">The sequence shown here is derived from an EMBL/GenBank/DDBJ whole genome shotgun (WGS) entry which is preliminary data.</text>
</comment>
<sequence>MVDSLRVSVPFRLLWISSVCFFGGVWTQTMILGWMVYELTGSALQLALFTTFRFAPLLLGPMWGMLSDRFDRRRLVVVANTLPLIAIVAVATAAFAGAAGIGVLMAAGLVLGLAQAPAQPARAALVFDLVGRENISNANALNVLAMSGSQMVGPAVGGALVGVLGAPAALALSSVWYVIALVALWRMRTTTSGVAAHHESPWRMVIGGFATIGRNPVALSVMLITLFANMLLWPVFQSFMPVFAERILRLDAAGLGAMLTCAGLGGMIGSIVIAMLGDVPGKGAIFAGGTALWGVFWALFALSDQPWLSFLLLCGIGLASAPFGVFQTTLLLMATPPGVQGRALGVQELAIGMTPVAAAGLGMIAQAVGVAATTFFCAAMLIACVALVVLAMPQLLRYHGRELP</sequence>
<proteinExistence type="predicted"/>
<dbReference type="InterPro" id="IPR020846">
    <property type="entry name" value="MFS_dom"/>
</dbReference>
<dbReference type="Pfam" id="PF05977">
    <property type="entry name" value="MFS_3"/>
    <property type="match status" value="1"/>
</dbReference>
<dbReference type="Proteomes" id="UP001500540">
    <property type="component" value="Unassembled WGS sequence"/>
</dbReference>
<comment type="subcellular location">
    <subcellularLocation>
        <location evidence="1">Cell membrane</location>
        <topology evidence="1">Multi-pass membrane protein</topology>
    </subcellularLocation>
</comment>
<dbReference type="CDD" id="cd06173">
    <property type="entry name" value="MFS_MefA_like"/>
    <property type="match status" value="1"/>
</dbReference>
<evidence type="ECO:0000256" key="6">
    <source>
        <dbReference type="ARBA" id="ARBA00023136"/>
    </source>
</evidence>
<evidence type="ECO:0000256" key="2">
    <source>
        <dbReference type="ARBA" id="ARBA00022448"/>
    </source>
</evidence>
<dbReference type="RefSeq" id="WP_344783496.1">
    <property type="nucleotide sequence ID" value="NZ_BAABAF010000007.1"/>
</dbReference>
<evidence type="ECO:0000256" key="1">
    <source>
        <dbReference type="ARBA" id="ARBA00004651"/>
    </source>
</evidence>
<keyword evidence="2" id="KW-0813">Transport</keyword>
<evidence type="ECO:0000256" key="7">
    <source>
        <dbReference type="SAM" id="Phobius"/>
    </source>
</evidence>
<dbReference type="Gene3D" id="1.20.1250.20">
    <property type="entry name" value="MFS general substrate transporter like domains"/>
    <property type="match status" value="2"/>
</dbReference>
<dbReference type="EMBL" id="BAABAF010000007">
    <property type="protein sequence ID" value="GAA3769069.1"/>
    <property type="molecule type" value="Genomic_DNA"/>
</dbReference>
<feature type="transmembrane region" description="Helical" evidence="7">
    <location>
        <begin position="43"/>
        <end position="63"/>
    </location>
</feature>
<gene>
    <name evidence="9" type="ORF">GCM10022240_21880</name>
</gene>
<evidence type="ECO:0000256" key="5">
    <source>
        <dbReference type="ARBA" id="ARBA00022989"/>
    </source>
</evidence>
<dbReference type="PROSITE" id="PS50850">
    <property type="entry name" value="MFS"/>
    <property type="match status" value="1"/>
</dbReference>
<organism evidence="9 10">
    <name type="scientific">Microbacterium kribbense</name>
    <dbReference type="NCBI Taxonomy" id="433645"/>
    <lineage>
        <taxon>Bacteria</taxon>
        <taxon>Bacillati</taxon>
        <taxon>Actinomycetota</taxon>
        <taxon>Actinomycetes</taxon>
        <taxon>Micrococcales</taxon>
        <taxon>Microbacteriaceae</taxon>
        <taxon>Microbacterium</taxon>
    </lineage>
</organism>
<reference evidence="10" key="1">
    <citation type="journal article" date="2019" name="Int. J. Syst. Evol. Microbiol.">
        <title>The Global Catalogue of Microorganisms (GCM) 10K type strain sequencing project: providing services to taxonomists for standard genome sequencing and annotation.</title>
        <authorList>
            <consortium name="The Broad Institute Genomics Platform"/>
            <consortium name="The Broad Institute Genome Sequencing Center for Infectious Disease"/>
            <person name="Wu L."/>
            <person name="Ma J."/>
        </authorList>
    </citation>
    <scope>NUCLEOTIDE SEQUENCE [LARGE SCALE GENOMIC DNA]</scope>
    <source>
        <strain evidence="10">JCM 16950</strain>
    </source>
</reference>
<dbReference type="InterPro" id="IPR010290">
    <property type="entry name" value="TM_effector"/>
</dbReference>
<accession>A0ABP7GM68</accession>
<keyword evidence="6 7" id="KW-0472">Membrane</keyword>
<feature type="transmembrane region" description="Helical" evidence="7">
    <location>
        <begin position="159"/>
        <end position="185"/>
    </location>
</feature>
<feature type="transmembrane region" description="Helical" evidence="7">
    <location>
        <begin position="344"/>
        <end position="364"/>
    </location>
</feature>
<dbReference type="PANTHER" id="PTHR23513:SF6">
    <property type="entry name" value="MAJOR FACILITATOR SUPERFAMILY ASSOCIATED DOMAIN-CONTAINING PROTEIN"/>
    <property type="match status" value="1"/>
</dbReference>
<dbReference type="InterPro" id="IPR036259">
    <property type="entry name" value="MFS_trans_sf"/>
</dbReference>
<keyword evidence="4 7" id="KW-0812">Transmembrane</keyword>
<feature type="transmembrane region" description="Helical" evidence="7">
    <location>
        <begin position="370"/>
        <end position="392"/>
    </location>
</feature>
<evidence type="ECO:0000313" key="10">
    <source>
        <dbReference type="Proteomes" id="UP001500540"/>
    </source>
</evidence>
<dbReference type="SUPFAM" id="SSF103473">
    <property type="entry name" value="MFS general substrate transporter"/>
    <property type="match status" value="1"/>
</dbReference>
<keyword evidence="3" id="KW-1003">Cell membrane</keyword>
<feature type="transmembrane region" description="Helical" evidence="7">
    <location>
        <begin position="217"/>
        <end position="236"/>
    </location>
</feature>
<feature type="transmembrane region" description="Helical" evidence="7">
    <location>
        <begin position="12"/>
        <end position="37"/>
    </location>
</feature>
<evidence type="ECO:0000256" key="4">
    <source>
        <dbReference type="ARBA" id="ARBA00022692"/>
    </source>
</evidence>
<feature type="transmembrane region" description="Helical" evidence="7">
    <location>
        <begin position="283"/>
        <end position="302"/>
    </location>
</feature>
<feature type="transmembrane region" description="Helical" evidence="7">
    <location>
        <begin position="308"/>
        <end position="332"/>
    </location>
</feature>
<dbReference type="PANTHER" id="PTHR23513">
    <property type="entry name" value="INTEGRAL MEMBRANE EFFLUX PROTEIN-RELATED"/>
    <property type="match status" value="1"/>
</dbReference>
<evidence type="ECO:0000313" key="9">
    <source>
        <dbReference type="EMBL" id="GAA3769069.1"/>
    </source>
</evidence>
<dbReference type="PRINTS" id="PR01988">
    <property type="entry name" value="EXPORTERBACE"/>
</dbReference>